<dbReference type="Proteomes" id="UP000001407">
    <property type="component" value="Chromosome"/>
</dbReference>
<dbReference type="EMBL" id="FN554766">
    <property type="protein sequence ID" value="CBG37403.1"/>
    <property type="molecule type" value="Genomic_DNA"/>
</dbReference>
<organism evidence="1 2">
    <name type="scientific">Escherichia coli O44:H18 (strain 042 / EAEC)</name>
    <dbReference type="NCBI Taxonomy" id="216592"/>
    <lineage>
        <taxon>Bacteria</taxon>
        <taxon>Pseudomonadati</taxon>
        <taxon>Pseudomonadota</taxon>
        <taxon>Gammaproteobacteria</taxon>
        <taxon>Enterobacterales</taxon>
        <taxon>Enterobacteriaceae</taxon>
        <taxon>Escherichia</taxon>
    </lineage>
</organism>
<accession>D3GV08</accession>
<name>D3GV08_ECO44</name>
<gene>
    <name evidence="1" type="ordered locus">EC042_4580</name>
</gene>
<dbReference type="AlphaFoldDB" id="D3GV08"/>
<dbReference type="KEGG" id="elo:EC042_4580"/>
<sequence length="86" mass="10038">MSESSPYSWFWNVRFRAMEAVYIGNDVCHITITCNQSGFHLTKNGVRVLTERNIRSLNELLPLLRRRWDVTPAIILAVEYLLRVSV</sequence>
<proteinExistence type="predicted"/>
<protein>
    <submittedName>
        <fullName evidence="1">Uncharacterized protein</fullName>
    </submittedName>
</protein>
<dbReference type="HOGENOM" id="CLU_2769630_0_0_6"/>
<reference evidence="1 2" key="1">
    <citation type="journal article" date="2010" name="PLoS ONE">
        <title>Complete genome sequence and comparative metabolic profiling of the prototypical enteroaggregative Escherichia coli strain 042.</title>
        <authorList>
            <person name="Chaudhuri R.R."/>
            <person name="Sebaihia M."/>
            <person name="Hobman J.L."/>
            <person name="Webber M.A."/>
            <person name="Leyton D.L."/>
            <person name="Goldberg M.D."/>
            <person name="Cunningham A.F."/>
            <person name="Scott-Tucker A."/>
            <person name="Ferguson P.R."/>
            <person name="Thomas C.M."/>
            <person name="Frankel G."/>
            <person name="Tang C.M."/>
            <person name="Dudley E.G."/>
            <person name="Roberts I.S."/>
            <person name="Rasko D.A."/>
            <person name="Pallen M.J."/>
            <person name="Parkhill J."/>
            <person name="Nataro J.P."/>
            <person name="Thomson N.R."/>
            <person name="Henderson I.R."/>
        </authorList>
    </citation>
    <scope>NUCLEOTIDE SEQUENCE [LARGE SCALE GENOMIC DNA]</scope>
    <source>
        <strain evidence="2">042 / EAEC</strain>
    </source>
</reference>
<evidence type="ECO:0000313" key="1">
    <source>
        <dbReference type="EMBL" id="CBG37403.1"/>
    </source>
</evidence>
<evidence type="ECO:0000313" key="2">
    <source>
        <dbReference type="Proteomes" id="UP000001407"/>
    </source>
</evidence>